<name>A0A397SJ51_9GLOM</name>
<dbReference type="Proteomes" id="UP000265703">
    <property type="component" value="Unassembled WGS sequence"/>
</dbReference>
<dbReference type="AlphaFoldDB" id="A0A397SJ51"/>
<sequence>HTVTFIKVKGTEEIIGGYNPLIWKGPLINYEWGITKDSFIFSFKSKDDFKDPILSYVKDMNQAVLYFYTCGPNFGDCDIEIYSNNDNSKEYNFIRCKQLNYEKKIRSTDQQFLIEDYEEKQLIASNSDDAIEWIFSSTFKDICLIEGEFGTALRAN</sequence>
<dbReference type="EMBL" id="QKYT01000385">
    <property type="protein sequence ID" value="RIA86068.1"/>
    <property type="molecule type" value="Genomic_DNA"/>
</dbReference>
<protein>
    <recommendedName>
        <fullName evidence="3">TLDc domain-containing protein</fullName>
    </recommendedName>
</protein>
<proteinExistence type="predicted"/>
<evidence type="ECO:0008006" key="3">
    <source>
        <dbReference type="Google" id="ProtNLM"/>
    </source>
</evidence>
<keyword evidence="2" id="KW-1185">Reference proteome</keyword>
<reference evidence="1 2" key="1">
    <citation type="submission" date="2018-06" db="EMBL/GenBank/DDBJ databases">
        <title>Comparative genomics reveals the genomic features of Rhizophagus irregularis, R. cerebriforme, R. diaphanum and Gigaspora rosea, and their symbiotic lifestyle signature.</title>
        <authorList>
            <person name="Morin E."/>
            <person name="San Clemente H."/>
            <person name="Chen E.C.H."/>
            <person name="De La Providencia I."/>
            <person name="Hainaut M."/>
            <person name="Kuo A."/>
            <person name="Kohler A."/>
            <person name="Murat C."/>
            <person name="Tang N."/>
            <person name="Roy S."/>
            <person name="Loubradou J."/>
            <person name="Henrissat B."/>
            <person name="Grigoriev I.V."/>
            <person name="Corradi N."/>
            <person name="Roux C."/>
            <person name="Martin F.M."/>
        </authorList>
    </citation>
    <scope>NUCLEOTIDE SEQUENCE [LARGE SCALE GENOMIC DNA]</scope>
    <source>
        <strain evidence="1 2">DAOM 227022</strain>
    </source>
</reference>
<dbReference type="OrthoDB" id="2428684at2759"/>
<comment type="caution">
    <text evidence="1">The sequence shown here is derived from an EMBL/GenBank/DDBJ whole genome shotgun (WGS) entry which is preliminary data.</text>
</comment>
<feature type="non-terminal residue" evidence="1">
    <location>
        <position position="1"/>
    </location>
</feature>
<evidence type="ECO:0000313" key="2">
    <source>
        <dbReference type="Proteomes" id="UP000265703"/>
    </source>
</evidence>
<organism evidence="1 2">
    <name type="scientific">Glomus cerebriforme</name>
    <dbReference type="NCBI Taxonomy" id="658196"/>
    <lineage>
        <taxon>Eukaryota</taxon>
        <taxon>Fungi</taxon>
        <taxon>Fungi incertae sedis</taxon>
        <taxon>Mucoromycota</taxon>
        <taxon>Glomeromycotina</taxon>
        <taxon>Glomeromycetes</taxon>
        <taxon>Glomerales</taxon>
        <taxon>Glomeraceae</taxon>
        <taxon>Glomus</taxon>
    </lineage>
</organism>
<evidence type="ECO:0000313" key="1">
    <source>
        <dbReference type="EMBL" id="RIA86068.1"/>
    </source>
</evidence>
<accession>A0A397SJ51</accession>
<gene>
    <name evidence="1" type="ORF">C1645_829829</name>
</gene>